<dbReference type="Gene3D" id="3.30.1540.10">
    <property type="entry name" value="formyl-coa transferase, domain 3"/>
    <property type="match status" value="1"/>
</dbReference>
<dbReference type="InterPro" id="IPR050483">
    <property type="entry name" value="CoA-transferase_III_domain"/>
</dbReference>
<dbReference type="InterPro" id="IPR003673">
    <property type="entry name" value="CoA-Trfase_fam_III"/>
</dbReference>
<proteinExistence type="inferred from homology"/>
<dbReference type="EMBL" id="CAVNYO010000440">
    <property type="protein sequence ID" value="CAK5280606.1"/>
    <property type="molecule type" value="Genomic_DNA"/>
</dbReference>
<evidence type="ECO:0000256" key="2">
    <source>
        <dbReference type="ARBA" id="ARBA00022679"/>
    </source>
</evidence>
<gene>
    <name evidence="4" type="ORF">MYCIT1_LOCUS31130</name>
</gene>
<evidence type="ECO:0008006" key="6">
    <source>
        <dbReference type="Google" id="ProtNLM"/>
    </source>
</evidence>
<keyword evidence="2" id="KW-0808">Transferase</keyword>
<protein>
    <recommendedName>
        <fullName evidence="6">CoA-transferase family III</fullName>
    </recommendedName>
</protein>
<accession>A0AAD2HSN7</accession>
<evidence type="ECO:0000256" key="1">
    <source>
        <dbReference type="ARBA" id="ARBA00008383"/>
    </source>
</evidence>
<keyword evidence="5" id="KW-1185">Reference proteome</keyword>
<evidence type="ECO:0000256" key="3">
    <source>
        <dbReference type="SAM" id="MobiDB-lite"/>
    </source>
</evidence>
<dbReference type="InterPro" id="IPR044855">
    <property type="entry name" value="CoA-Trfase_III_dom3_sf"/>
</dbReference>
<evidence type="ECO:0000313" key="4">
    <source>
        <dbReference type="EMBL" id="CAK5280606.1"/>
    </source>
</evidence>
<dbReference type="AlphaFoldDB" id="A0AAD2HSN7"/>
<reference evidence="4" key="1">
    <citation type="submission" date="2023-11" db="EMBL/GenBank/DDBJ databases">
        <authorList>
            <person name="De Vega J J."/>
            <person name="De Vega J J."/>
        </authorList>
    </citation>
    <scope>NUCLEOTIDE SEQUENCE</scope>
</reference>
<dbReference type="PANTHER" id="PTHR48207:SF3">
    <property type="entry name" value="SUCCINATE--HYDROXYMETHYLGLUTARATE COA-TRANSFERASE"/>
    <property type="match status" value="1"/>
</dbReference>
<comment type="similarity">
    <text evidence="1">Belongs to the CoA-transferase III family.</text>
</comment>
<dbReference type="Proteomes" id="UP001295794">
    <property type="component" value="Unassembled WGS sequence"/>
</dbReference>
<evidence type="ECO:0000313" key="5">
    <source>
        <dbReference type="Proteomes" id="UP001295794"/>
    </source>
</evidence>
<dbReference type="GO" id="GO:0008410">
    <property type="term" value="F:CoA-transferase activity"/>
    <property type="evidence" value="ECO:0007669"/>
    <property type="project" value="TreeGrafter"/>
</dbReference>
<dbReference type="InterPro" id="IPR023606">
    <property type="entry name" value="CoA-Trfase_III_dom_1_sf"/>
</dbReference>
<dbReference type="Pfam" id="PF02515">
    <property type="entry name" value="CoA_transf_3"/>
    <property type="match status" value="1"/>
</dbReference>
<comment type="caution">
    <text evidence="4">The sequence shown here is derived from an EMBL/GenBank/DDBJ whole genome shotgun (WGS) entry which is preliminary data.</text>
</comment>
<name>A0AAD2HSN7_9AGAR</name>
<dbReference type="Gene3D" id="3.40.50.10540">
    <property type="entry name" value="Crotonobetainyl-coa:carnitine coa-transferase, domain 1"/>
    <property type="match status" value="1"/>
</dbReference>
<sequence length="900" mass="98237">MSSLGHILRRRSYSTSTLPLSGVRVLELGQLIAGPFAGQLLGQFGAEVIKIEPPVKGDPLRVWRELDVDGVSPWFRSIGRNKKSVAIDLHSTQGRDLVRDLALQSDVLIENFKPGTLEKWGLDPASLHPHNPDLIYTRVSGYGQTGPWASRPGYASVCEAESGFRYINGFVDVETGGLSGPPVRPNISLGDSVAGLHAAFGTVLALLQRQKKRDVGEKGGMTVDVSILESMLNLMEGIVPEYDRKNKVRGPSGSSVTGIVPTNAYPCLPDPAAPMTPVYIVIGANGDSIYARLMKVIGAPHLIGPDYAQNHHRVSRKEEIETAISAWTSNLSAEEVEKKLAAEKIPVGRVLSVREIVSSEQVVSRGAIQDVKVDSGGWDVKMPGTFPVLEGCDSAPRWAGPDLGAHTSEVLATYLDLTPQQIQKLRNDGVSPAAMFVELPVQDRPIREEEEGQELATVYDSGILRDSLRQSRQRWIYHIFPRFQGKDRGPEPHTRIFRGRCTMEIGPHSFLETSFSEVQYSWQSAPPTHPYHPYYGAHNPLPAPAHPPSNVMPPSLFDRVHAAAVSNPLLANQLALAANGRATEAQMQTLGLLIQSIADSPHVAPYSASPAAPQTYGYPPPQPPVPVPTKEFDIIFNFKESLHDKSLLPRKLATCDKVEGPHLGVNEVCDVLLRILLDPPTKVSTEPGTERPTPQVVTIWLRQPHEGIWDMLRLWIGGEEKIRENAIALDELEKKTKRVYLKNRSSDTALIAQLRTAGSNPAHAMKLIKPTKWAARAKRKLQPRPQPPVPVIANEAPAPSVLSFNIPPTAPASTVPQRRPSETPLPEAKRSHLSKPGSSQPPVTIRCLSCLQTDVPLILGGRFCRPCVDSGRAVNVYGSEPASYQQQQAVSVTMPEPPGS</sequence>
<dbReference type="PANTHER" id="PTHR48207">
    <property type="entry name" value="SUCCINATE--HYDROXYMETHYLGLUTARATE COA-TRANSFERASE"/>
    <property type="match status" value="1"/>
</dbReference>
<organism evidence="4 5">
    <name type="scientific">Mycena citricolor</name>
    <dbReference type="NCBI Taxonomy" id="2018698"/>
    <lineage>
        <taxon>Eukaryota</taxon>
        <taxon>Fungi</taxon>
        <taxon>Dikarya</taxon>
        <taxon>Basidiomycota</taxon>
        <taxon>Agaricomycotina</taxon>
        <taxon>Agaricomycetes</taxon>
        <taxon>Agaricomycetidae</taxon>
        <taxon>Agaricales</taxon>
        <taxon>Marasmiineae</taxon>
        <taxon>Mycenaceae</taxon>
        <taxon>Mycena</taxon>
    </lineage>
</organism>
<feature type="region of interest" description="Disordered" evidence="3">
    <location>
        <begin position="774"/>
        <end position="842"/>
    </location>
</feature>
<dbReference type="SUPFAM" id="SSF89796">
    <property type="entry name" value="CoA-transferase family III (CaiB/BaiF)"/>
    <property type="match status" value="1"/>
</dbReference>